<feature type="transmembrane region" description="Helical" evidence="1">
    <location>
        <begin position="132"/>
        <end position="154"/>
    </location>
</feature>
<evidence type="ECO:0000313" key="3">
    <source>
        <dbReference type="Proteomes" id="UP000652761"/>
    </source>
</evidence>
<sequence length="311" mass="34094">MQAACRQIEPILKAVSTVEVCLSTDENRLSTARHRKAFSRKFRVLEIEKLSWRYSSCFRMCLTPLALRVSSLVVLHPLVGVPAALAGKGLIFGSVGGGAPFGGPWHLRGSLAGVQEVGSLHWWFAFQQGPSVLLLLLGARAASVVAVSLVLRLVGVFAQAKQILVCRVAPPVERCDACLWLLSALCWLVVNSGEVFLEFFSVGSGGGLFRACFYRMLCYLRVESSRLRWWDFACPYSRDVGFVSRALWTLLDGSLVSAMGVWLVVLLWKCQSHLVVSCMWKILVVRVSFPCFPLVARGGGAGRAVGAMFSH</sequence>
<keyword evidence="1" id="KW-0812">Transmembrane</keyword>
<evidence type="ECO:0008006" key="4">
    <source>
        <dbReference type="Google" id="ProtNLM"/>
    </source>
</evidence>
<gene>
    <name evidence="2" type="ORF">Taro_040467</name>
</gene>
<name>A0A843WT47_COLES</name>
<dbReference type="EMBL" id="NMUH01003916">
    <property type="protein sequence ID" value="MQM07625.1"/>
    <property type="molecule type" value="Genomic_DNA"/>
</dbReference>
<feature type="transmembrane region" description="Helical" evidence="1">
    <location>
        <begin position="65"/>
        <end position="85"/>
    </location>
</feature>
<keyword evidence="1" id="KW-0472">Membrane</keyword>
<evidence type="ECO:0000256" key="1">
    <source>
        <dbReference type="SAM" id="Phobius"/>
    </source>
</evidence>
<dbReference type="AlphaFoldDB" id="A0A843WT47"/>
<comment type="caution">
    <text evidence="2">The sequence shown here is derived from an EMBL/GenBank/DDBJ whole genome shotgun (WGS) entry which is preliminary data.</text>
</comment>
<proteinExistence type="predicted"/>
<dbReference type="Proteomes" id="UP000652761">
    <property type="component" value="Unassembled WGS sequence"/>
</dbReference>
<reference evidence="2" key="1">
    <citation type="submission" date="2017-07" db="EMBL/GenBank/DDBJ databases">
        <title>Taro Niue Genome Assembly and Annotation.</title>
        <authorList>
            <person name="Atibalentja N."/>
            <person name="Keating K."/>
            <person name="Fields C.J."/>
        </authorList>
    </citation>
    <scope>NUCLEOTIDE SEQUENCE</scope>
    <source>
        <strain evidence="2">Niue_2</strain>
        <tissue evidence="2">Leaf</tissue>
    </source>
</reference>
<keyword evidence="1" id="KW-1133">Transmembrane helix</keyword>
<accession>A0A843WT47</accession>
<feature type="transmembrane region" description="Helical" evidence="1">
    <location>
        <begin position="246"/>
        <end position="268"/>
    </location>
</feature>
<keyword evidence="3" id="KW-1185">Reference proteome</keyword>
<evidence type="ECO:0000313" key="2">
    <source>
        <dbReference type="EMBL" id="MQM07625.1"/>
    </source>
</evidence>
<feature type="transmembrane region" description="Helical" evidence="1">
    <location>
        <begin position="175"/>
        <end position="193"/>
    </location>
</feature>
<organism evidence="2 3">
    <name type="scientific">Colocasia esculenta</name>
    <name type="common">Wild taro</name>
    <name type="synonym">Arum esculentum</name>
    <dbReference type="NCBI Taxonomy" id="4460"/>
    <lineage>
        <taxon>Eukaryota</taxon>
        <taxon>Viridiplantae</taxon>
        <taxon>Streptophyta</taxon>
        <taxon>Embryophyta</taxon>
        <taxon>Tracheophyta</taxon>
        <taxon>Spermatophyta</taxon>
        <taxon>Magnoliopsida</taxon>
        <taxon>Liliopsida</taxon>
        <taxon>Araceae</taxon>
        <taxon>Aroideae</taxon>
        <taxon>Colocasieae</taxon>
        <taxon>Colocasia</taxon>
    </lineage>
</organism>
<protein>
    <recommendedName>
        <fullName evidence="4">Transmembrane protein</fullName>
    </recommendedName>
</protein>